<evidence type="ECO:0000256" key="2">
    <source>
        <dbReference type="ARBA" id="ARBA00004651"/>
    </source>
</evidence>
<proteinExistence type="predicted"/>
<dbReference type="InterPro" id="IPR004358">
    <property type="entry name" value="Sig_transdc_His_kin-like_C"/>
</dbReference>
<dbReference type="Pfam" id="PF02518">
    <property type="entry name" value="HATPase_c"/>
    <property type="match status" value="1"/>
</dbReference>
<keyword evidence="8" id="KW-0547">Nucleotide-binding</keyword>
<dbReference type="InterPro" id="IPR003660">
    <property type="entry name" value="HAMP_dom"/>
</dbReference>
<keyword evidence="11 15" id="KW-1133">Transmembrane helix</keyword>
<dbReference type="PROSITE" id="PS50885">
    <property type="entry name" value="HAMP"/>
    <property type="match status" value="1"/>
</dbReference>
<dbReference type="EMBL" id="LKHP01000009">
    <property type="protein sequence ID" value="KRQ86475.1"/>
    <property type="molecule type" value="Genomic_DNA"/>
</dbReference>
<dbReference type="InterPro" id="IPR036097">
    <property type="entry name" value="HisK_dim/P_sf"/>
</dbReference>
<keyword evidence="9 18" id="KW-0418">Kinase</keyword>
<keyword evidence="12" id="KW-0902">Two-component regulatory system</keyword>
<dbReference type="Gene3D" id="1.10.287.130">
    <property type="match status" value="1"/>
</dbReference>
<dbReference type="AlphaFoldDB" id="A0A0R3JSM9"/>
<dbReference type="SUPFAM" id="SSF55874">
    <property type="entry name" value="ATPase domain of HSP90 chaperone/DNA topoisomerase II/histidine kinase"/>
    <property type="match status" value="1"/>
</dbReference>
<dbReference type="CDD" id="cd06225">
    <property type="entry name" value="HAMP"/>
    <property type="match status" value="1"/>
</dbReference>
<dbReference type="Gene3D" id="6.10.340.10">
    <property type="match status" value="1"/>
</dbReference>
<comment type="subcellular location">
    <subcellularLocation>
        <location evidence="2">Cell membrane</location>
        <topology evidence="2">Multi-pass membrane protein</topology>
    </subcellularLocation>
</comment>
<evidence type="ECO:0000313" key="19">
    <source>
        <dbReference type="Proteomes" id="UP000052015"/>
    </source>
</evidence>
<accession>A0A0R3JSM9</accession>
<keyword evidence="4" id="KW-1003">Cell membrane</keyword>
<evidence type="ECO:0000256" key="13">
    <source>
        <dbReference type="ARBA" id="ARBA00023136"/>
    </source>
</evidence>
<evidence type="ECO:0000256" key="15">
    <source>
        <dbReference type="SAM" id="Phobius"/>
    </source>
</evidence>
<dbReference type="EC" id="2.7.13.3" evidence="3"/>
<feature type="domain" description="Histidine kinase" evidence="16">
    <location>
        <begin position="235"/>
        <end position="447"/>
    </location>
</feature>
<feature type="transmembrane region" description="Helical" evidence="15">
    <location>
        <begin position="12"/>
        <end position="33"/>
    </location>
</feature>
<evidence type="ECO:0000256" key="12">
    <source>
        <dbReference type="ARBA" id="ARBA00023012"/>
    </source>
</evidence>
<evidence type="ECO:0000256" key="4">
    <source>
        <dbReference type="ARBA" id="ARBA00022475"/>
    </source>
</evidence>
<dbReference type="InterPro" id="IPR003661">
    <property type="entry name" value="HisK_dim/P_dom"/>
</dbReference>
<dbReference type="InterPro" id="IPR050398">
    <property type="entry name" value="HssS/ArlS-like"/>
</dbReference>
<dbReference type="Gene3D" id="3.30.565.10">
    <property type="entry name" value="Histidine kinase-like ATPase, C-terminal domain"/>
    <property type="match status" value="1"/>
</dbReference>
<dbReference type="PANTHER" id="PTHR45528">
    <property type="entry name" value="SENSOR HISTIDINE KINASE CPXA"/>
    <property type="match status" value="1"/>
</dbReference>
<gene>
    <name evidence="18" type="primary">yycG_2</name>
    <name evidence="18" type="ORF">ABG79_01681</name>
</gene>
<evidence type="ECO:0000256" key="6">
    <source>
        <dbReference type="ARBA" id="ARBA00022679"/>
    </source>
</evidence>
<name>A0A0R3JSM9_CALMK</name>
<feature type="domain" description="HAMP" evidence="17">
    <location>
        <begin position="175"/>
        <end position="227"/>
    </location>
</feature>
<organism evidence="18 19">
    <name type="scientific">Caloramator mitchellensis</name>
    <dbReference type="NCBI Taxonomy" id="908809"/>
    <lineage>
        <taxon>Bacteria</taxon>
        <taxon>Bacillati</taxon>
        <taxon>Bacillota</taxon>
        <taxon>Clostridia</taxon>
        <taxon>Eubacteriales</taxon>
        <taxon>Clostridiaceae</taxon>
        <taxon>Caloramator</taxon>
    </lineage>
</organism>
<evidence type="ECO:0000256" key="3">
    <source>
        <dbReference type="ARBA" id="ARBA00012438"/>
    </source>
</evidence>
<dbReference type="Pfam" id="PF00512">
    <property type="entry name" value="HisKA"/>
    <property type="match status" value="1"/>
</dbReference>
<dbReference type="SUPFAM" id="SSF47384">
    <property type="entry name" value="Homodimeric domain of signal transducing histidine kinase"/>
    <property type="match status" value="1"/>
</dbReference>
<evidence type="ECO:0000256" key="7">
    <source>
        <dbReference type="ARBA" id="ARBA00022692"/>
    </source>
</evidence>
<dbReference type="GO" id="GO:0005524">
    <property type="term" value="F:ATP binding"/>
    <property type="evidence" value="ECO:0007669"/>
    <property type="project" value="UniProtKB-KW"/>
</dbReference>
<comment type="catalytic activity">
    <reaction evidence="1">
        <text>ATP + protein L-histidine = ADP + protein N-phospho-L-histidine.</text>
        <dbReference type="EC" id="2.7.13.3"/>
    </reaction>
</comment>
<keyword evidence="7 15" id="KW-0812">Transmembrane</keyword>
<keyword evidence="13 15" id="KW-0472">Membrane</keyword>
<dbReference type="PROSITE" id="PS50109">
    <property type="entry name" value="HIS_KIN"/>
    <property type="match status" value="1"/>
</dbReference>
<dbReference type="GO" id="GO:0005886">
    <property type="term" value="C:plasma membrane"/>
    <property type="evidence" value="ECO:0007669"/>
    <property type="project" value="UniProtKB-SubCell"/>
</dbReference>
<feature type="transmembrane region" description="Helical" evidence="15">
    <location>
        <begin position="155"/>
        <end position="173"/>
    </location>
</feature>
<evidence type="ECO:0000256" key="1">
    <source>
        <dbReference type="ARBA" id="ARBA00000085"/>
    </source>
</evidence>
<evidence type="ECO:0000259" key="17">
    <source>
        <dbReference type="PROSITE" id="PS50885"/>
    </source>
</evidence>
<dbReference type="InterPro" id="IPR036890">
    <property type="entry name" value="HATPase_C_sf"/>
</dbReference>
<dbReference type="PRINTS" id="PR00344">
    <property type="entry name" value="BCTRLSENSOR"/>
</dbReference>
<keyword evidence="6 18" id="KW-0808">Transferase</keyword>
<dbReference type="InterPro" id="IPR003594">
    <property type="entry name" value="HATPase_dom"/>
</dbReference>
<evidence type="ECO:0000256" key="11">
    <source>
        <dbReference type="ARBA" id="ARBA00022989"/>
    </source>
</evidence>
<feature type="coiled-coil region" evidence="14">
    <location>
        <begin position="208"/>
        <end position="235"/>
    </location>
</feature>
<evidence type="ECO:0000256" key="14">
    <source>
        <dbReference type="SAM" id="Coils"/>
    </source>
</evidence>
<keyword evidence="19" id="KW-1185">Reference proteome</keyword>
<reference evidence="18 19" key="1">
    <citation type="submission" date="2015-09" db="EMBL/GenBank/DDBJ databases">
        <title>Draft genome sequence of a Caloramator mitchellensis, a moderate thermophile from the Great Artesian Basin of Australia.</title>
        <authorList>
            <person name="Patel B.K."/>
        </authorList>
    </citation>
    <scope>NUCLEOTIDE SEQUENCE [LARGE SCALE GENOMIC DNA]</scope>
    <source>
        <strain evidence="18 19">VF08</strain>
    </source>
</reference>
<evidence type="ECO:0000256" key="8">
    <source>
        <dbReference type="ARBA" id="ARBA00022741"/>
    </source>
</evidence>
<keyword evidence="14" id="KW-0175">Coiled coil</keyword>
<dbReference type="SMART" id="SM00388">
    <property type="entry name" value="HisKA"/>
    <property type="match status" value="1"/>
</dbReference>
<evidence type="ECO:0000313" key="18">
    <source>
        <dbReference type="EMBL" id="KRQ86475.1"/>
    </source>
</evidence>
<comment type="caution">
    <text evidence="18">The sequence shown here is derived from an EMBL/GenBank/DDBJ whole genome shotgun (WGS) entry which is preliminary data.</text>
</comment>
<dbReference type="FunFam" id="3.30.565.10:FF:000006">
    <property type="entry name" value="Sensor histidine kinase WalK"/>
    <property type="match status" value="1"/>
</dbReference>
<evidence type="ECO:0000256" key="10">
    <source>
        <dbReference type="ARBA" id="ARBA00022840"/>
    </source>
</evidence>
<keyword evidence="5" id="KW-0597">Phosphoprotein</keyword>
<protein>
    <recommendedName>
        <fullName evidence="3">histidine kinase</fullName>
        <ecNumber evidence="3">2.7.13.3</ecNumber>
    </recommendedName>
</protein>
<dbReference type="Proteomes" id="UP000052015">
    <property type="component" value="Unassembled WGS sequence"/>
</dbReference>
<dbReference type="CDD" id="cd00082">
    <property type="entry name" value="HisKA"/>
    <property type="match status" value="1"/>
</dbReference>
<sequence>MANNTLRSKLLISYFSIILLFVVLINVSIFLVLENFYIESKKKDIISAQKNAINFIRVENSRVFEDGIKQIEADVCSKSVILIKEKIAYNDFNMQFPIDNFKKDYIVSRKLKINNGNYFVVSYPLVEKKEHVGNIIFFYPMDWGLKKVFLIEKQIMIISILALVVVFIYSVYISGSIINPLNKVIEAIESIKVGKFNKKMDVKGYSEVQKLCCAFNSLNNRIAELDNKRRQFVADASHELKSPLAGMKVLVESLMAGGINDKEVSEEFLMSLNNEIDRLTNVVNGLLELAKIENSDDLKTNRLDLKLLLEDVIKSLKPIAKTRNININFEGDSILYEVNRDNIFRAFYNIIENAIKYSNENSKVDVTLLKDDFVKVIIRDYGIGIPEEDIPYIFDRFYRVDKTRARQTGGSGLGLSIAKHIIKLHKGDIEVDSKVGEGTAFIIKLPM</sequence>
<keyword evidence="10" id="KW-0067">ATP-binding</keyword>
<dbReference type="GO" id="GO:0000155">
    <property type="term" value="F:phosphorelay sensor kinase activity"/>
    <property type="evidence" value="ECO:0007669"/>
    <property type="project" value="InterPro"/>
</dbReference>
<evidence type="ECO:0000256" key="5">
    <source>
        <dbReference type="ARBA" id="ARBA00022553"/>
    </source>
</evidence>
<evidence type="ECO:0000256" key="9">
    <source>
        <dbReference type="ARBA" id="ARBA00022777"/>
    </source>
</evidence>
<dbReference type="STRING" id="908809.ABG79_01681"/>
<dbReference type="InterPro" id="IPR005467">
    <property type="entry name" value="His_kinase_dom"/>
</dbReference>
<dbReference type="FunFam" id="1.10.287.130:FF:000001">
    <property type="entry name" value="Two-component sensor histidine kinase"/>
    <property type="match status" value="1"/>
</dbReference>
<dbReference type="SMART" id="SM00387">
    <property type="entry name" value="HATPase_c"/>
    <property type="match status" value="1"/>
</dbReference>
<dbReference type="PANTHER" id="PTHR45528:SF1">
    <property type="entry name" value="SENSOR HISTIDINE KINASE CPXA"/>
    <property type="match status" value="1"/>
</dbReference>
<evidence type="ECO:0000259" key="16">
    <source>
        <dbReference type="PROSITE" id="PS50109"/>
    </source>
</evidence>
<dbReference type="CDD" id="cd00075">
    <property type="entry name" value="HATPase"/>
    <property type="match status" value="1"/>
</dbReference>